<gene>
    <name evidence="2" type="ORF">D9757_001251</name>
</gene>
<feature type="compositionally biased region" description="Polar residues" evidence="1">
    <location>
        <begin position="58"/>
        <end position="76"/>
    </location>
</feature>
<protein>
    <submittedName>
        <fullName evidence="2">Uncharacterized protein</fullName>
    </submittedName>
</protein>
<dbReference type="EMBL" id="JAACJN010000003">
    <property type="protein sequence ID" value="KAF5392960.1"/>
    <property type="molecule type" value="Genomic_DNA"/>
</dbReference>
<sequence>MSPFQSYPAQWSQFSPLNQPNHDSTGGFSSGPSPGHTDPFNGMAPSDSGEFYSPPMFSDTTTQPEQESGAVTSLTRNTCWNLPAPYPGHRGSTYEQMSLAIGSNPSLSASANGDSFFSAVQSRNIEGASVNPNITAVDFSNAGAASSPSSSVPDDPTPLLMGPDKRYKCDKCSKTYTAKHNLRSTSFFNTFPTEAEQFSPFMCSAPRP</sequence>
<feature type="region of interest" description="Disordered" evidence="1">
    <location>
        <begin position="141"/>
        <end position="164"/>
    </location>
</feature>
<organism evidence="2 3">
    <name type="scientific">Collybiopsis confluens</name>
    <dbReference type="NCBI Taxonomy" id="2823264"/>
    <lineage>
        <taxon>Eukaryota</taxon>
        <taxon>Fungi</taxon>
        <taxon>Dikarya</taxon>
        <taxon>Basidiomycota</taxon>
        <taxon>Agaricomycotina</taxon>
        <taxon>Agaricomycetes</taxon>
        <taxon>Agaricomycetidae</taxon>
        <taxon>Agaricales</taxon>
        <taxon>Marasmiineae</taxon>
        <taxon>Omphalotaceae</taxon>
        <taxon>Collybiopsis</taxon>
    </lineage>
</organism>
<proteinExistence type="predicted"/>
<accession>A0A8H5MFV5</accession>
<dbReference type="Proteomes" id="UP000518752">
    <property type="component" value="Unassembled WGS sequence"/>
</dbReference>
<evidence type="ECO:0000313" key="3">
    <source>
        <dbReference type="Proteomes" id="UP000518752"/>
    </source>
</evidence>
<dbReference type="AlphaFoldDB" id="A0A8H5MFV5"/>
<reference evidence="2 3" key="1">
    <citation type="journal article" date="2020" name="ISME J.">
        <title>Uncovering the hidden diversity of litter-decomposition mechanisms in mushroom-forming fungi.</title>
        <authorList>
            <person name="Floudas D."/>
            <person name="Bentzer J."/>
            <person name="Ahren D."/>
            <person name="Johansson T."/>
            <person name="Persson P."/>
            <person name="Tunlid A."/>
        </authorList>
    </citation>
    <scope>NUCLEOTIDE SEQUENCE [LARGE SCALE GENOMIC DNA]</scope>
    <source>
        <strain evidence="2 3">CBS 406.79</strain>
    </source>
</reference>
<feature type="compositionally biased region" description="Low complexity" evidence="1">
    <location>
        <begin position="24"/>
        <end position="35"/>
    </location>
</feature>
<feature type="region of interest" description="Disordered" evidence="1">
    <location>
        <begin position="1"/>
        <end position="76"/>
    </location>
</feature>
<keyword evidence="3" id="KW-1185">Reference proteome</keyword>
<feature type="compositionally biased region" description="Low complexity" evidence="1">
    <location>
        <begin position="141"/>
        <end position="151"/>
    </location>
</feature>
<name>A0A8H5MFV5_9AGAR</name>
<evidence type="ECO:0000313" key="2">
    <source>
        <dbReference type="EMBL" id="KAF5392960.1"/>
    </source>
</evidence>
<comment type="caution">
    <text evidence="2">The sequence shown here is derived from an EMBL/GenBank/DDBJ whole genome shotgun (WGS) entry which is preliminary data.</text>
</comment>
<feature type="compositionally biased region" description="Polar residues" evidence="1">
    <location>
        <begin position="1"/>
        <end position="23"/>
    </location>
</feature>
<evidence type="ECO:0000256" key="1">
    <source>
        <dbReference type="SAM" id="MobiDB-lite"/>
    </source>
</evidence>